<evidence type="ECO:0000256" key="8">
    <source>
        <dbReference type="SAM" id="MobiDB-lite"/>
    </source>
</evidence>
<reference evidence="13" key="1">
    <citation type="submission" date="2021-01" db="EMBL/GenBank/DDBJ databases">
        <title>Whole genome shotgun sequence of Planotetraspora thailandica NBRC 104271.</title>
        <authorList>
            <person name="Komaki H."/>
            <person name="Tamura T."/>
        </authorList>
    </citation>
    <scope>NUCLEOTIDE SEQUENCE</scope>
    <source>
        <strain evidence="13">NBRC 104271</strain>
    </source>
</reference>
<dbReference type="GO" id="GO:0016746">
    <property type="term" value="F:acyltransferase activity"/>
    <property type="evidence" value="ECO:0007669"/>
    <property type="project" value="InterPro"/>
</dbReference>
<comment type="similarity">
    <text evidence="1">Belongs to the DNA2/NAM7 helicase family.</text>
</comment>
<dbReference type="CDD" id="cd18808">
    <property type="entry name" value="SF1_C_Upf1"/>
    <property type="match status" value="1"/>
</dbReference>
<gene>
    <name evidence="13" type="ORF">Pth03_44950</name>
</gene>
<dbReference type="InterPro" id="IPR036625">
    <property type="entry name" value="E3-bd_dom_sf"/>
</dbReference>
<dbReference type="Gene3D" id="3.40.960.10">
    <property type="entry name" value="VSR Endonuclease"/>
    <property type="match status" value="1"/>
</dbReference>
<keyword evidence="5" id="KW-0067">ATP-binding</keyword>
<evidence type="ECO:0000256" key="4">
    <source>
        <dbReference type="ARBA" id="ARBA00022806"/>
    </source>
</evidence>
<dbReference type="GO" id="GO:0016787">
    <property type="term" value="F:hydrolase activity"/>
    <property type="evidence" value="ECO:0007669"/>
    <property type="project" value="UniProtKB-KW"/>
</dbReference>
<dbReference type="RefSeq" id="WP_203946281.1">
    <property type="nucleotide sequence ID" value="NZ_BOOR01000033.1"/>
</dbReference>
<dbReference type="GO" id="GO:0005524">
    <property type="term" value="F:ATP binding"/>
    <property type="evidence" value="ECO:0007669"/>
    <property type="project" value="UniProtKB-KW"/>
</dbReference>
<evidence type="ECO:0000259" key="12">
    <source>
        <dbReference type="Pfam" id="PF23359"/>
    </source>
</evidence>
<dbReference type="GO" id="GO:0003677">
    <property type="term" value="F:DNA binding"/>
    <property type="evidence" value="ECO:0007669"/>
    <property type="project" value="UniProtKB-KW"/>
</dbReference>
<keyword evidence="7" id="KW-0175">Coiled coil</keyword>
<dbReference type="InterPro" id="IPR041677">
    <property type="entry name" value="DNA2/NAM7_AAA_11"/>
</dbReference>
<dbReference type="SUPFAM" id="SSF52540">
    <property type="entry name" value="P-loop containing nucleoside triphosphate hydrolases"/>
    <property type="match status" value="1"/>
</dbReference>
<keyword evidence="14" id="KW-1185">Reference proteome</keyword>
<dbReference type="PANTHER" id="PTHR43788">
    <property type="entry name" value="DNA2/NAM7 HELICASE FAMILY MEMBER"/>
    <property type="match status" value="1"/>
</dbReference>
<dbReference type="InterPro" id="IPR055370">
    <property type="entry name" value="Lsr2_DNA-bd"/>
</dbReference>
<dbReference type="EMBL" id="BOOR01000033">
    <property type="protein sequence ID" value="GII56106.1"/>
    <property type="molecule type" value="Genomic_DNA"/>
</dbReference>
<feature type="domain" description="DNA2/NAM7 helicase-like C-terminal" evidence="10">
    <location>
        <begin position="1141"/>
        <end position="1323"/>
    </location>
</feature>
<dbReference type="Gene3D" id="3.40.50.300">
    <property type="entry name" value="P-loop containing nucleotide triphosphate hydrolases"/>
    <property type="match status" value="3"/>
</dbReference>
<protein>
    <recommendedName>
        <fullName evidence="15">AAA family ATPase</fullName>
    </recommendedName>
</protein>
<dbReference type="InterPro" id="IPR047187">
    <property type="entry name" value="SF1_C_Upf1"/>
</dbReference>
<name>A0A8J3XXL7_9ACTN</name>
<feature type="domain" description="Lsr2 DNA-binding" evidence="12">
    <location>
        <begin position="1543"/>
        <end position="1575"/>
    </location>
</feature>
<organism evidence="13 14">
    <name type="scientific">Planotetraspora thailandica</name>
    <dbReference type="NCBI Taxonomy" id="487172"/>
    <lineage>
        <taxon>Bacteria</taxon>
        <taxon>Bacillati</taxon>
        <taxon>Actinomycetota</taxon>
        <taxon>Actinomycetes</taxon>
        <taxon>Streptosporangiales</taxon>
        <taxon>Streptosporangiaceae</taxon>
        <taxon>Planotetraspora</taxon>
    </lineage>
</organism>
<dbReference type="InterPro" id="IPR049468">
    <property type="entry name" value="Restrct_endonuc-II-like_dom"/>
</dbReference>
<dbReference type="Pfam" id="PF23359">
    <property type="entry name" value="Lsr2_DNA-bd"/>
    <property type="match status" value="1"/>
</dbReference>
<keyword evidence="2" id="KW-0547">Nucleotide-binding</keyword>
<dbReference type="InterPro" id="IPR041679">
    <property type="entry name" value="DNA2/NAM7-like_C"/>
</dbReference>
<evidence type="ECO:0000256" key="6">
    <source>
        <dbReference type="ARBA" id="ARBA00023125"/>
    </source>
</evidence>
<feature type="domain" description="DNA2/NAM7 helicase helicase" evidence="9">
    <location>
        <begin position="373"/>
        <end position="496"/>
    </location>
</feature>
<dbReference type="GO" id="GO:0043139">
    <property type="term" value="F:5'-3' DNA helicase activity"/>
    <property type="evidence" value="ECO:0007669"/>
    <property type="project" value="TreeGrafter"/>
</dbReference>
<dbReference type="InterPro" id="IPR011335">
    <property type="entry name" value="Restrct_endonuc-II-like"/>
</dbReference>
<feature type="region of interest" description="Disordered" evidence="8">
    <location>
        <begin position="101"/>
        <end position="125"/>
    </location>
</feature>
<dbReference type="Pfam" id="PF13087">
    <property type="entry name" value="AAA_12"/>
    <property type="match status" value="1"/>
</dbReference>
<evidence type="ECO:0000256" key="3">
    <source>
        <dbReference type="ARBA" id="ARBA00022801"/>
    </source>
</evidence>
<keyword evidence="3" id="KW-0378">Hydrolase</keyword>
<keyword evidence="4" id="KW-0347">Helicase</keyword>
<feature type="domain" description="Restriction endonuclease type II-like" evidence="11">
    <location>
        <begin position="1372"/>
        <end position="1465"/>
    </location>
</feature>
<evidence type="ECO:0000256" key="5">
    <source>
        <dbReference type="ARBA" id="ARBA00022840"/>
    </source>
</evidence>
<keyword evidence="6" id="KW-0238">DNA-binding</keyword>
<comment type="caution">
    <text evidence="13">The sequence shown here is derived from an EMBL/GenBank/DDBJ whole genome shotgun (WGS) entry which is preliminary data.</text>
</comment>
<evidence type="ECO:0000256" key="1">
    <source>
        <dbReference type="ARBA" id="ARBA00007913"/>
    </source>
</evidence>
<dbReference type="Gene3D" id="4.10.320.10">
    <property type="entry name" value="E3-binding domain"/>
    <property type="match status" value="1"/>
</dbReference>
<dbReference type="InterPro" id="IPR027417">
    <property type="entry name" value="P-loop_NTPase"/>
</dbReference>
<evidence type="ECO:0008006" key="15">
    <source>
        <dbReference type="Google" id="ProtNLM"/>
    </source>
</evidence>
<evidence type="ECO:0000313" key="13">
    <source>
        <dbReference type="EMBL" id="GII56106.1"/>
    </source>
</evidence>
<evidence type="ECO:0000259" key="10">
    <source>
        <dbReference type="Pfam" id="PF13087"/>
    </source>
</evidence>
<dbReference type="SUPFAM" id="SSF52980">
    <property type="entry name" value="Restriction endonuclease-like"/>
    <property type="match status" value="1"/>
</dbReference>
<dbReference type="Pfam" id="PF13086">
    <property type="entry name" value="AAA_11"/>
    <property type="match status" value="1"/>
</dbReference>
<dbReference type="InterPro" id="IPR050534">
    <property type="entry name" value="Coronavir_polyprotein_1ab"/>
</dbReference>
<evidence type="ECO:0000256" key="7">
    <source>
        <dbReference type="SAM" id="Coils"/>
    </source>
</evidence>
<accession>A0A8J3XXL7</accession>
<proteinExistence type="inferred from homology"/>
<dbReference type="PANTHER" id="PTHR43788:SF8">
    <property type="entry name" value="DNA-BINDING PROTEIN SMUBP-2"/>
    <property type="match status" value="1"/>
</dbReference>
<evidence type="ECO:0000259" key="9">
    <source>
        <dbReference type="Pfam" id="PF13086"/>
    </source>
</evidence>
<evidence type="ECO:0000256" key="2">
    <source>
        <dbReference type="ARBA" id="ARBA00022741"/>
    </source>
</evidence>
<sequence>MSVASRARDPQLIGSTTRLVEFLRNLASARRTPVREVDRHGQVLWLADLPKEVAARAEAGLGEVLLTVEYVRPIPPPAPPNELNDWLKPQEVADAERLAPELSQTGPDRVQETREDGTVSWRPETTDDRPEIVKAYDRWLPGWQAWADLERERVRQRRWHRDLYSIANQLAQMDDEWELVLATGLLSWTAADGTRVRNHLLVTRVHLYVDADSERVDVVLGDTSAVLQDRELLADLPEFSPKRTDRLRQRAREGEGVALQNSVADLLQAWCDRGLESQTVYRHDWAPAEKTGKLAEIRLAPALVLRKRDQGALIAYYDKMLETLTGQDGQAPLGLAQLVQPLEQAERMAFLREQGGAREDALGQDPLFPLPANPEQRQIMTRLGKDNGVVVQGPPGTGKTHSIANLLSALLAQGQRVLVTSQKAQALRVLRDKLPQEITGLCVSMTDLGRGGSTELEGGVKALSNRFSSYDSRLQSRRINDKRNELESARRTTVELTERIRALRESETYSHPEIAPGYQGTLSEIARRLRRNEPKCSWMPVPMPNTAPPTPPITVGDAAELVELLAGETPQRRARPAQRIPDVATLPTAEQVKALIADEIAAQSLARQAQTDISTRLDHLQPTLVAQLEEIASAVAANLHRLGLPENAGDWSPDDWAVRALADGLAGRGAALWEQIAAHATRLTVLRETIERIAFRAVTHPPLDDPATVSAYREAIRTLRDHLAAGNRLKRGPFRPSAQKAAEPFLDAVSVDGISPTNAELLEIVIADVEGRQVSDTLRRGWLLVGVEFPPDQPLEVIAAQLGDAFDRLAVVRHITVAVTETVRLLAGSGVHINLRTPTDWWSYTSALRAVRLRLDAEKATATLEELHATLDYQARLGTPAPELTEAVRAVAVREGDTYQLCQAALATAHRELTEQRRCDELAARVRAVHPALLKVLAEAKTWQPQFSAWERAWAWAKAQTFFTEQRQPGLEQRLESELEAATARQMRLTAELAAEQAWDAALSRMNSRQTTALRAYQDHISKLGKGTGRYAAKYQGLAREAMAHARDAVPAWIMPIQQVLETIPAARDSFDVVIVDEASQASIEALFLLWLAPRVIVVGDDKQCAPSIVSHGELEPIFAKLATYMPDMPAYLRDAFTPKSSMFDLLATRFGSVLRLKEHFRCMPEIIDFSSRQFYADEPLVPLRQFGADRLPPLKVERVLGASTEGTTTRLRNAVEAEAIVEQIKECMADPTYDDKTFGVVVLQGTGQVQLIHGMLLDQLDPKDWEKRRLRVGTPPDFQGDERDVVFLSMVIAEKRSAVTSTEWQRRFNVAASRAKDQMWLFHSVSPDLLSPVCLRRSLLAYMLNPPAALGPQPLSDVTPDEPHRDFDSLFEQRVFLRIRERGYHAVPQVEVNGRRIDLVVSGAQGRLAVECDGDNWHGTPEQREADLDRERELKRAGWRFWRVRESEFYFDPEAALEPLWTELARRGIQPGEVTQASEAETDNSWSAVTLSAKDGWDGLEDGDSHDLEETTTPPLAWRSTTRQAAHEEQVVKVRSTTMTAPNAQIRTWARRNGYNVGERGRLPEDVVEAYHQAHRMN</sequence>
<evidence type="ECO:0000259" key="11">
    <source>
        <dbReference type="Pfam" id="PF18741"/>
    </source>
</evidence>
<dbReference type="Proteomes" id="UP000605992">
    <property type="component" value="Unassembled WGS sequence"/>
</dbReference>
<dbReference type="Pfam" id="PF18741">
    <property type="entry name" value="MTES_1575"/>
    <property type="match status" value="1"/>
</dbReference>
<feature type="coiled-coil region" evidence="7">
    <location>
        <begin position="479"/>
        <end position="506"/>
    </location>
</feature>
<evidence type="ECO:0000313" key="14">
    <source>
        <dbReference type="Proteomes" id="UP000605992"/>
    </source>
</evidence>